<feature type="transmembrane region" description="Helical" evidence="1">
    <location>
        <begin position="26"/>
        <end position="51"/>
    </location>
</feature>
<sequence length="154" mass="17303">MTYANFLVKNKMEVQMYLKNKQNCGGFTLIEIIVVLVILGILAAIIVPKYINIQDDARLRAIEGVVAELQARSNIAYAKGGMTRTPIPDRVPDVSDINGVDSQYEIVDRPLPRREQYITVVLPNGNTRVPVYYIPPRDDQHELGPGPACFFPFQ</sequence>
<dbReference type="Gene3D" id="3.30.700.10">
    <property type="entry name" value="Glycoprotein, Type 4 Pilin"/>
    <property type="match status" value="1"/>
</dbReference>
<keyword evidence="1" id="KW-0812">Transmembrane</keyword>
<dbReference type="InterPro" id="IPR012902">
    <property type="entry name" value="N_methyl_site"/>
</dbReference>
<dbReference type="Pfam" id="PF07963">
    <property type="entry name" value="N_methyl"/>
    <property type="match status" value="1"/>
</dbReference>
<dbReference type="SUPFAM" id="SSF54523">
    <property type="entry name" value="Pili subunits"/>
    <property type="match status" value="1"/>
</dbReference>
<evidence type="ECO:0000256" key="1">
    <source>
        <dbReference type="SAM" id="Phobius"/>
    </source>
</evidence>
<evidence type="ECO:0000313" key="3">
    <source>
        <dbReference type="Proteomes" id="UP000189670"/>
    </source>
</evidence>
<accession>A0A1V1PF66</accession>
<dbReference type="EMBL" id="ATBP01000072">
    <property type="protein sequence ID" value="ETR73315.1"/>
    <property type="molecule type" value="Genomic_DNA"/>
</dbReference>
<dbReference type="Proteomes" id="UP000189670">
    <property type="component" value="Unassembled WGS sequence"/>
</dbReference>
<name>A0A1V1PF66_9BACT</name>
<dbReference type="InterPro" id="IPR045584">
    <property type="entry name" value="Pilin-like"/>
</dbReference>
<gene>
    <name evidence="2" type="ORF">OMM_01048</name>
</gene>
<organism evidence="2 3">
    <name type="scientific">Candidatus Magnetoglobus multicellularis str. Araruama</name>
    <dbReference type="NCBI Taxonomy" id="890399"/>
    <lineage>
        <taxon>Bacteria</taxon>
        <taxon>Pseudomonadati</taxon>
        <taxon>Thermodesulfobacteriota</taxon>
        <taxon>Desulfobacteria</taxon>
        <taxon>Desulfobacterales</taxon>
        <taxon>Desulfobacteraceae</taxon>
        <taxon>Candidatus Magnetoglobus</taxon>
    </lineage>
</organism>
<keyword evidence="1" id="KW-0472">Membrane</keyword>
<evidence type="ECO:0000313" key="2">
    <source>
        <dbReference type="EMBL" id="ETR73315.1"/>
    </source>
</evidence>
<proteinExistence type="predicted"/>
<protein>
    <submittedName>
        <fullName evidence="2">MSHA pilin protein MshA</fullName>
    </submittedName>
</protein>
<comment type="caution">
    <text evidence="2">The sequence shown here is derived from an EMBL/GenBank/DDBJ whole genome shotgun (WGS) entry which is preliminary data.</text>
</comment>
<dbReference type="PROSITE" id="PS00409">
    <property type="entry name" value="PROKAR_NTER_METHYL"/>
    <property type="match status" value="1"/>
</dbReference>
<dbReference type="AlphaFoldDB" id="A0A1V1PF66"/>
<keyword evidence="1" id="KW-1133">Transmembrane helix</keyword>
<reference evidence="3" key="1">
    <citation type="submission" date="2012-11" db="EMBL/GenBank/DDBJ databases">
        <authorList>
            <person name="Lucero-Rivera Y.E."/>
            <person name="Tovar-Ramirez D."/>
        </authorList>
    </citation>
    <scope>NUCLEOTIDE SEQUENCE [LARGE SCALE GENOMIC DNA]</scope>
    <source>
        <strain evidence="3">Araruama</strain>
    </source>
</reference>
<dbReference type="NCBIfam" id="TIGR02532">
    <property type="entry name" value="IV_pilin_GFxxxE"/>
    <property type="match status" value="1"/>
</dbReference>